<evidence type="ECO:0000313" key="4">
    <source>
        <dbReference type="Proteomes" id="UP000663874"/>
    </source>
</evidence>
<protein>
    <submittedName>
        <fullName evidence="3">Uncharacterized protein</fullName>
    </submittedName>
</protein>
<reference evidence="3" key="1">
    <citation type="submission" date="2021-02" db="EMBL/GenBank/DDBJ databases">
        <authorList>
            <person name="Nowell W R."/>
        </authorList>
    </citation>
    <scope>NUCLEOTIDE SEQUENCE</scope>
</reference>
<dbReference type="Proteomes" id="UP000663874">
    <property type="component" value="Unassembled WGS sequence"/>
</dbReference>
<dbReference type="Proteomes" id="UP000663823">
    <property type="component" value="Unassembled WGS sequence"/>
</dbReference>
<proteinExistence type="predicted"/>
<dbReference type="EMBL" id="CAJNOU010007680">
    <property type="protein sequence ID" value="CAF1528416.1"/>
    <property type="molecule type" value="Genomic_DNA"/>
</dbReference>
<dbReference type="AlphaFoldDB" id="A0A820ARV0"/>
<name>A0A820ARV0_9BILA</name>
<dbReference type="EMBL" id="CAJOAX010004907">
    <property type="protein sequence ID" value="CAF3926757.1"/>
    <property type="molecule type" value="Genomic_DNA"/>
</dbReference>
<feature type="non-terminal residue" evidence="3">
    <location>
        <position position="1"/>
    </location>
</feature>
<comment type="caution">
    <text evidence="3">The sequence shown here is derived from an EMBL/GenBank/DDBJ whole genome shotgun (WGS) entry which is preliminary data.</text>
</comment>
<gene>
    <name evidence="3" type="ORF">FNK824_LOCUS35198</name>
    <name evidence="2" type="ORF">OTI717_LOCUS25125</name>
    <name evidence="1" type="ORF">SEV965_LOCUS37390</name>
</gene>
<dbReference type="Proteomes" id="UP000663889">
    <property type="component" value="Unassembled WGS sequence"/>
</dbReference>
<dbReference type="EMBL" id="CAJOBE010014644">
    <property type="protein sequence ID" value="CAF4180633.1"/>
    <property type="molecule type" value="Genomic_DNA"/>
</dbReference>
<sequence>GLKRFVDDDNDKYLIPINVKLEVLNEERTILANIIGQSQYDNQKYFVNKQIYFYNLTK</sequence>
<evidence type="ECO:0000313" key="3">
    <source>
        <dbReference type="EMBL" id="CAF4180633.1"/>
    </source>
</evidence>
<organism evidence="3 4">
    <name type="scientific">Rotaria sordida</name>
    <dbReference type="NCBI Taxonomy" id="392033"/>
    <lineage>
        <taxon>Eukaryota</taxon>
        <taxon>Metazoa</taxon>
        <taxon>Spiralia</taxon>
        <taxon>Gnathifera</taxon>
        <taxon>Rotifera</taxon>
        <taxon>Eurotatoria</taxon>
        <taxon>Bdelloidea</taxon>
        <taxon>Philodinida</taxon>
        <taxon>Philodinidae</taxon>
        <taxon>Rotaria</taxon>
    </lineage>
</organism>
<evidence type="ECO:0000313" key="1">
    <source>
        <dbReference type="EMBL" id="CAF1528416.1"/>
    </source>
</evidence>
<evidence type="ECO:0000313" key="2">
    <source>
        <dbReference type="EMBL" id="CAF3926757.1"/>
    </source>
</evidence>
<accession>A0A820ARV0</accession>